<accession>A0AAJ8KMJ1</accession>
<reference evidence="3" key="2">
    <citation type="submission" date="2024-02" db="EMBL/GenBank/DDBJ databases">
        <title>Comparative genomics of Cryptococcus and Kwoniella reveals pathogenesis evolution and contrasting modes of karyotype evolution via chromosome fusion or intercentromeric recombination.</title>
        <authorList>
            <person name="Coelho M.A."/>
            <person name="David-Palma M."/>
            <person name="Shea T."/>
            <person name="Bowers K."/>
            <person name="McGinley-Smith S."/>
            <person name="Mohammad A.W."/>
            <person name="Gnirke A."/>
            <person name="Yurkov A.M."/>
            <person name="Nowrousian M."/>
            <person name="Sun S."/>
            <person name="Cuomo C.A."/>
            <person name="Heitman J."/>
        </authorList>
    </citation>
    <scope>NUCLEOTIDE SEQUENCE</scope>
    <source>
        <strain evidence="3">CBS 10117</strain>
    </source>
</reference>
<feature type="compositionally biased region" description="Polar residues" evidence="2">
    <location>
        <begin position="42"/>
        <end position="52"/>
    </location>
</feature>
<feature type="compositionally biased region" description="Low complexity" evidence="2">
    <location>
        <begin position="81"/>
        <end position="91"/>
    </location>
</feature>
<feature type="coiled-coil region" evidence="1">
    <location>
        <begin position="308"/>
        <end position="339"/>
    </location>
</feature>
<dbReference type="AlphaFoldDB" id="A0AAJ8KMJ1"/>
<organism evidence="3 4">
    <name type="scientific">Kwoniella dejecticola CBS 10117</name>
    <dbReference type="NCBI Taxonomy" id="1296121"/>
    <lineage>
        <taxon>Eukaryota</taxon>
        <taxon>Fungi</taxon>
        <taxon>Dikarya</taxon>
        <taxon>Basidiomycota</taxon>
        <taxon>Agaricomycotina</taxon>
        <taxon>Tremellomycetes</taxon>
        <taxon>Tremellales</taxon>
        <taxon>Cryptococcaceae</taxon>
        <taxon>Kwoniella</taxon>
    </lineage>
</organism>
<evidence type="ECO:0000256" key="1">
    <source>
        <dbReference type="SAM" id="Coils"/>
    </source>
</evidence>
<proteinExistence type="predicted"/>
<feature type="compositionally biased region" description="Basic and acidic residues" evidence="2">
    <location>
        <begin position="92"/>
        <end position="101"/>
    </location>
</feature>
<dbReference type="RefSeq" id="XP_065824744.1">
    <property type="nucleotide sequence ID" value="XM_065968672.1"/>
</dbReference>
<dbReference type="Proteomes" id="UP000078595">
    <property type="component" value="Chromosome 3"/>
</dbReference>
<feature type="compositionally biased region" description="Basic and acidic residues" evidence="2">
    <location>
        <begin position="53"/>
        <end position="72"/>
    </location>
</feature>
<protein>
    <submittedName>
        <fullName evidence="3">Uncharacterized protein</fullName>
    </submittedName>
</protein>
<reference evidence="3" key="1">
    <citation type="submission" date="2013-07" db="EMBL/GenBank/DDBJ databases">
        <authorList>
            <consortium name="The Broad Institute Genome Sequencing Platform"/>
            <person name="Cuomo C."/>
            <person name="Litvintseva A."/>
            <person name="Chen Y."/>
            <person name="Heitman J."/>
            <person name="Sun S."/>
            <person name="Springer D."/>
            <person name="Dromer F."/>
            <person name="Young S.K."/>
            <person name="Zeng Q."/>
            <person name="Gargeya S."/>
            <person name="Fitzgerald M."/>
            <person name="Abouelleil A."/>
            <person name="Alvarado L."/>
            <person name="Berlin A.M."/>
            <person name="Chapman S.B."/>
            <person name="Dewar J."/>
            <person name="Goldberg J."/>
            <person name="Griggs A."/>
            <person name="Gujja S."/>
            <person name="Hansen M."/>
            <person name="Howarth C."/>
            <person name="Imamovic A."/>
            <person name="Larimer J."/>
            <person name="McCowan C."/>
            <person name="Murphy C."/>
            <person name="Pearson M."/>
            <person name="Priest M."/>
            <person name="Roberts A."/>
            <person name="Saif S."/>
            <person name="Shea T."/>
            <person name="Sykes S."/>
            <person name="Wortman J."/>
            <person name="Nusbaum C."/>
            <person name="Birren B."/>
        </authorList>
    </citation>
    <scope>NUCLEOTIDE SEQUENCE</scope>
    <source>
        <strain evidence="3">CBS 10117</strain>
    </source>
</reference>
<keyword evidence="1" id="KW-0175">Coiled coil</keyword>
<name>A0AAJ8KMJ1_9TREE</name>
<evidence type="ECO:0000256" key="2">
    <source>
        <dbReference type="SAM" id="MobiDB-lite"/>
    </source>
</evidence>
<dbReference type="GeneID" id="28966698"/>
<evidence type="ECO:0000313" key="4">
    <source>
        <dbReference type="Proteomes" id="UP000078595"/>
    </source>
</evidence>
<dbReference type="EMBL" id="CP144532">
    <property type="protein sequence ID" value="WWC60408.1"/>
    <property type="molecule type" value="Genomic_DNA"/>
</dbReference>
<evidence type="ECO:0000313" key="3">
    <source>
        <dbReference type="EMBL" id="WWC60408.1"/>
    </source>
</evidence>
<dbReference type="KEGG" id="kdj:28966698"/>
<gene>
    <name evidence="3" type="ORF">I303_102980</name>
</gene>
<sequence length="359" mass="41203">MPPKAPHRNKRARSPPPASDNEESQSTITPPPKSKKPRSSRNHATTTAVNNSKPKENTTTKGSEAKQNSEKEDSNDDEMSSEPSSSVASENSHLDVGRVLDDDLDDEDRSSKNQSRSTHPSDREAFEAIMSEISPMTKERFKRFLNSSHKYLEIERAKEMQFTDDTSNKVRELWDVITEDVADEEEAEVKQDEGEIKAEKLANALAAPLERLKAQSVTTLKEVNYTLNQAFQNSLEPLKGDEILQQLKKWREHQVNLARQTDEKWDSTVAFMADRKAKMEDIMRQILEVNTTKRKIVEKAKVDFDAMLKRHAEEVEGFRQEVINSKEKYRNKIIKATDEDRKKKEVNMLVEQFLRQSNS</sequence>
<feature type="compositionally biased region" description="Basic residues" evidence="2">
    <location>
        <begin position="1"/>
        <end position="13"/>
    </location>
</feature>
<feature type="region of interest" description="Disordered" evidence="2">
    <location>
        <begin position="1"/>
        <end position="126"/>
    </location>
</feature>
<keyword evidence="4" id="KW-1185">Reference proteome</keyword>